<comment type="caution">
    <text evidence="1">The sequence shown here is derived from an EMBL/GenBank/DDBJ whole genome shotgun (WGS) entry which is preliminary data.</text>
</comment>
<dbReference type="Pfam" id="PF13671">
    <property type="entry name" value="AAA_33"/>
    <property type="match status" value="1"/>
</dbReference>
<protein>
    <submittedName>
        <fullName evidence="1">Adenylylsulfate kinase</fullName>
    </submittedName>
</protein>
<dbReference type="Proteomes" id="UP000052167">
    <property type="component" value="Unassembled WGS sequence"/>
</dbReference>
<evidence type="ECO:0000313" key="1">
    <source>
        <dbReference type="EMBL" id="KEQ10194.1"/>
    </source>
</evidence>
<proteinExistence type="predicted"/>
<sequence length="175" mass="18753">MLIIFGGLPGTGKTTVARALAKQTGGTYVRVDTAEQAIRASDVLKSEVGPAGYMVAYGVAEDNLRLGNTVVADSVNCIKITRDAWLSVAARSGVPAVEIEIICSDKDEHRRRAEARATDGPGARNPSWDEITNRHYEDWGQSPLVIDTAAQDVEQSVAEVMSRLALGSRPPGRYA</sequence>
<dbReference type="SUPFAM" id="SSF52540">
    <property type="entry name" value="P-loop containing nucleoside triphosphate hydrolases"/>
    <property type="match status" value="1"/>
</dbReference>
<organism evidence="1 2">
    <name type="scientific">Pseudorhizobium pelagicum</name>
    <dbReference type="NCBI Taxonomy" id="1509405"/>
    <lineage>
        <taxon>Bacteria</taxon>
        <taxon>Pseudomonadati</taxon>
        <taxon>Pseudomonadota</taxon>
        <taxon>Alphaproteobacteria</taxon>
        <taxon>Hyphomicrobiales</taxon>
        <taxon>Rhizobiaceae</taxon>
        <taxon>Rhizobium/Agrobacterium group</taxon>
        <taxon>Pseudorhizobium</taxon>
    </lineage>
</organism>
<dbReference type="OrthoDB" id="3819922at2"/>
<dbReference type="AlphaFoldDB" id="A0A922P2J5"/>
<reference evidence="1 2" key="1">
    <citation type="submission" date="2014-06" db="EMBL/GenBank/DDBJ databases">
        <title>Rhizobium pelagicum/R2-400B4.</title>
        <authorList>
            <person name="Kimes N.E."/>
            <person name="Lopez-Perez M."/>
        </authorList>
    </citation>
    <scope>NUCLEOTIDE SEQUENCE [LARGE SCALE GENOMIC DNA]</scope>
    <source>
        <strain evidence="1 2">R2-400B4</strain>
    </source>
</reference>
<dbReference type="InterPro" id="IPR027417">
    <property type="entry name" value="P-loop_NTPase"/>
</dbReference>
<dbReference type="PANTHER" id="PTHR37807:SF3">
    <property type="entry name" value="OS07G0160300 PROTEIN"/>
    <property type="match status" value="1"/>
</dbReference>
<gene>
    <name evidence="1" type="ORF">GV68_14790</name>
</gene>
<evidence type="ECO:0000313" key="2">
    <source>
        <dbReference type="Proteomes" id="UP000052167"/>
    </source>
</evidence>
<accession>A0A922P2J5</accession>
<dbReference type="Gene3D" id="3.40.50.300">
    <property type="entry name" value="P-loop containing nucleotide triphosphate hydrolases"/>
    <property type="match status" value="1"/>
</dbReference>
<dbReference type="GO" id="GO:0016301">
    <property type="term" value="F:kinase activity"/>
    <property type="evidence" value="ECO:0007669"/>
    <property type="project" value="UniProtKB-KW"/>
</dbReference>
<keyword evidence="2" id="KW-1185">Reference proteome</keyword>
<dbReference type="PANTHER" id="PTHR37807">
    <property type="entry name" value="OS07G0160300 PROTEIN"/>
    <property type="match status" value="1"/>
</dbReference>
<keyword evidence="1" id="KW-0808">Transferase</keyword>
<keyword evidence="1" id="KW-0418">Kinase</keyword>
<name>A0A922P2J5_9HYPH</name>
<dbReference type="EMBL" id="JOKJ01000003">
    <property type="protein sequence ID" value="KEQ10194.1"/>
    <property type="molecule type" value="Genomic_DNA"/>
</dbReference>
<dbReference type="RefSeq" id="WP_037163033.1">
    <property type="nucleotide sequence ID" value="NZ_CAJXID010000001.1"/>
</dbReference>